<dbReference type="PANTHER" id="PTHR33264:SF64">
    <property type="entry name" value="TRANSMEMBRANE PROTEIN"/>
    <property type="match status" value="1"/>
</dbReference>
<evidence type="ECO:0000313" key="3">
    <source>
        <dbReference type="Proteomes" id="UP000188354"/>
    </source>
</evidence>
<dbReference type="AlphaFoldDB" id="A0A1J7IB85"/>
<name>A0A1J7IB85_LUPAN</name>
<evidence type="ECO:0000256" key="1">
    <source>
        <dbReference type="SAM" id="MobiDB-lite"/>
    </source>
</evidence>
<dbReference type="OMA" id="HGCEERE"/>
<evidence type="ECO:0000313" key="2">
    <source>
        <dbReference type="EMBL" id="OIW11397.1"/>
    </source>
</evidence>
<gene>
    <name evidence="2" type="ORF">TanjilG_10715</name>
</gene>
<feature type="region of interest" description="Disordered" evidence="1">
    <location>
        <begin position="1"/>
        <end position="22"/>
    </location>
</feature>
<proteinExistence type="predicted"/>
<dbReference type="Proteomes" id="UP000188354">
    <property type="component" value="Chromosome LG05"/>
</dbReference>
<dbReference type="STRING" id="3871.A0A1J7IB85"/>
<dbReference type="Gramene" id="OIW11397">
    <property type="protein sequence ID" value="OIW11397"/>
    <property type="gene ID" value="TanjilG_10715"/>
</dbReference>
<reference evidence="2 3" key="1">
    <citation type="journal article" date="2017" name="Plant Biotechnol. J.">
        <title>A comprehensive draft genome sequence for lupin (Lupinus angustifolius), an emerging health food: insights into plant-microbe interactions and legume evolution.</title>
        <authorList>
            <person name="Hane J.K."/>
            <person name="Ming Y."/>
            <person name="Kamphuis L.G."/>
            <person name="Nelson M.N."/>
            <person name="Garg G."/>
            <person name="Atkins C.A."/>
            <person name="Bayer P.E."/>
            <person name="Bravo A."/>
            <person name="Bringans S."/>
            <person name="Cannon S."/>
            <person name="Edwards D."/>
            <person name="Foley R."/>
            <person name="Gao L.L."/>
            <person name="Harrison M.J."/>
            <person name="Huang W."/>
            <person name="Hurgobin B."/>
            <person name="Li S."/>
            <person name="Liu C.W."/>
            <person name="McGrath A."/>
            <person name="Morahan G."/>
            <person name="Murray J."/>
            <person name="Weller J."/>
            <person name="Jian J."/>
            <person name="Singh K.B."/>
        </authorList>
    </citation>
    <scope>NUCLEOTIDE SEQUENCE [LARGE SCALE GENOMIC DNA]</scope>
    <source>
        <strain evidence="3">cv. Tanjil</strain>
        <tissue evidence="2">Whole plant</tissue>
    </source>
</reference>
<protein>
    <submittedName>
        <fullName evidence="2">Uncharacterized protein</fullName>
    </submittedName>
</protein>
<dbReference type="PANTHER" id="PTHR33264">
    <property type="entry name" value="EXPRESSED PROTEIN"/>
    <property type="match status" value="1"/>
</dbReference>
<dbReference type="EMBL" id="CM007365">
    <property type="protein sequence ID" value="OIW11397.1"/>
    <property type="molecule type" value="Genomic_DNA"/>
</dbReference>
<organism evidence="2 3">
    <name type="scientific">Lupinus angustifolius</name>
    <name type="common">Narrow-leaved blue lupine</name>
    <dbReference type="NCBI Taxonomy" id="3871"/>
    <lineage>
        <taxon>Eukaryota</taxon>
        <taxon>Viridiplantae</taxon>
        <taxon>Streptophyta</taxon>
        <taxon>Embryophyta</taxon>
        <taxon>Tracheophyta</taxon>
        <taxon>Spermatophyta</taxon>
        <taxon>Magnoliopsida</taxon>
        <taxon>eudicotyledons</taxon>
        <taxon>Gunneridae</taxon>
        <taxon>Pentapetalae</taxon>
        <taxon>rosids</taxon>
        <taxon>fabids</taxon>
        <taxon>Fabales</taxon>
        <taxon>Fabaceae</taxon>
        <taxon>Papilionoideae</taxon>
        <taxon>50 kb inversion clade</taxon>
        <taxon>genistoids sensu lato</taxon>
        <taxon>core genistoids</taxon>
        <taxon>Genisteae</taxon>
        <taxon>Lupinus</taxon>
    </lineage>
</organism>
<keyword evidence="3" id="KW-1185">Reference proteome</keyword>
<sequence>MSNKIVLRPAAPSSHRPESILKSTSKHHVGEVVGGTAAECVAVCCCFPCGLANFLILAVYKLPAGLCRRVMKKRSRQRTVKEGRLPPPIKRHHCSCGCCDVNSLRVHPLCENDAYDIKTLHSIEHNDKDAMALEKEMWDRFYSTGFWRSSSRRETSSQTSPETDA</sequence>
<accession>A0A1J7IB85</accession>